<keyword evidence="2" id="KW-0808">Transferase</keyword>
<keyword evidence="7" id="KW-1185">Reference proteome</keyword>
<comment type="caution">
    <text evidence="6">The sequence shown here is derived from an EMBL/GenBank/DDBJ whole genome shotgun (WGS) entry which is preliminary data.</text>
</comment>
<evidence type="ECO:0000313" key="6">
    <source>
        <dbReference type="EMBL" id="PWA97677.1"/>
    </source>
</evidence>
<evidence type="ECO:0000256" key="3">
    <source>
        <dbReference type="ARBA" id="ARBA00022741"/>
    </source>
</evidence>
<dbReference type="STRING" id="35608.A0A2U1QI85"/>
<reference evidence="6 7" key="1">
    <citation type="journal article" date="2018" name="Mol. Plant">
        <title>The genome of Artemisia annua provides insight into the evolution of Asteraceae family and artemisinin biosynthesis.</title>
        <authorList>
            <person name="Shen Q."/>
            <person name="Zhang L."/>
            <person name="Liao Z."/>
            <person name="Wang S."/>
            <person name="Yan T."/>
            <person name="Shi P."/>
            <person name="Liu M."/>
            <person name="Fu X."/>
            <person name="Pan Q."/>
            <person name="Wang Y."/>
            <person name="Lv Z."/>
            <person name="Lu X."/>
            <person name="Zhang F."/>
            <person name="Jiang W."/>
            <person name="Ma Y."/>
            <person name="Chen M."/>
            <person name="Hao X."/>
            <person name="Li L."/>
            <person name="Tang Y."/>
            <person name="Lv G."/>
            <person name="Zhou Y."/>
            <person name="Sun X."/>
            <person name="Brodelius P.E."/>
            <person name="Rose J.K.C."/>
            <person name="Tang K."/>
        </authorList>
    </citation>
    <scope>NUCLEOTIDE SEQUENCE [LARGE SCALE GENOMIC DNA]</scope>
    <source>
        <strain evidence="7">cv. Huhao1</strain>
        <tissue evidence="6">Leaf</tissue>
    </source>
</reference>
<sequence length="199" mass="22953">MYFQHIVKRKLVNSVIGKVEFTVRHLSSSTMAFPNNFQFSSGQPCVVNVARMEMYDVFLYIFQLLALPLFQGESGVDQLVEVIKVLGTPTREQIKCMNPNYTDFNFPQIKPHPWHKVFQKCLPPEAVDLVCRFFQYSPNLWCTTVEACVHPFFDELRDPATCLPNGLPLPPFFNFKPQCKLVHQKSTLDFSEEVSRRAG</sequence>
<dbReference type="GO" id="GO:0005634">
    <property type="term" value="C:nucleus"/>
    <property type="evidence" value="ECO:0007669"/>
    <property type="project" value="TreeGrafter"/>
</dbReference>
<dbReference type="GO" id="GO:0005737">
    <property type="term" value="C:cytoplasm"/>
    <property type="evidence" value="ECO:0007669"/>
    <property type="project" value="TreeGrafter"/>
</dbReference>
<accession>A0A2U1QI85</accession>
<keyword evidence="1" id="KW-0723">Serine/threonine-protein kinase</keyword>
<dbReference type="InterPro" id="IPR050591">
    <property type="entry name" value="GSK-3"/>
</dbReference>
<dbReference type="InterPro" id="IPR011009">
    <property type="entry name" value="Kinase-like_dom_sf"/>
</dbReference>
<dbReference type="GO" id="GO:0007165">
    <property type="term" value="P:signal transduction"/>
    <property type="evidence" value="ECO:0007669"/>
    <property type="project" value="TreeGrafter"/>
</dbReference>
<dbReference type="PANTHER" id="PTHR24057">
    <property type="entry name" value="GLYCOGEN SYNTHASE KINASE-3 ALPHA"/>
    <property type="match status" value="1"/>
</dbReference>
<keyword evidence="5" id="KW-0067">ATP-binding</keyword>
<keyword evidence="3" id="KW-0547">Nucleotide-binding</keyword>
<dbReference type="Gene3D" id="1.10.510.10">
    <property type="entry name" value="Transferase(Phosphotransferase) domain 1"/>
    <property type="match status" value="1"/>
</dbReference>
<evidence type="ECO:0000256" key="1">
    <source>
        <dbReference type="ARBA" id="ARBA00022527"/>
    </source>
</evidence>
<dbReference type="GO" id="GO:0030154">
    <property type="term" value="P:cell differentiation"/>
    <property type="evidence" value="ECO:0007669"/>
    <property type="project" value="TreeGrafter"/>
</dbReference>
<name>A0A2U1QI85_ARTAN</name>
<evidence type="ECO:0000256" key="5">
    <source>
        <dbReference type="ARBA" id="ARBA00022840"/>
    </source>
</evidence>
<dbReference type="AlphaFoldDB" id="A0A2U1QI85"/>
<proteinExistence type="predicted"/>
<protein>
    <submittedName>
        <fullName evidence="6">Shaggy-related protein kinase kappa</fullName>
    </submittedName>
</protein>
<dbReference type="PANTHER" id="PTHR24057:SF40">
    <property type="entry name" value="SHAGGY-RELATED PROTEIN KINASE DELTA-RELATED"/>
    <property type="match status" value="1"/>
</dbReference>
<evidence type="ECO:0000313" key="7">
    <source>
        <dbReference type="Proteomes" id="UP000245207"/>
    </source>
</evidence>
<dbReference type="Proteomes" id="UP000245207">
    <property type="component" value="Unassembled WGS sequence"/>
</dbReference>
<organism evidence="6 7">
    <name type="scientific">Artemisia annua</name>
    <name type="common">Sweet wormwood</name>
    <dbReference type="NCBI Taxonomy" id="35608"/>
    <lineage>
        <taxon>Eukaryota</taxon>
        <taxon>Viridiplantae</taxon>
        <taxon>Streptophyta</taxon>
        <taxon>Embryophyta</taxon>
        <taxon>Tracheophyta</taxon>
        <taxon>Spermatophyta</taxon>
        <taxon>Magnoliopsida</taxon>
        <taxon>eudicotyledons</taxon>
        <taxon>Gunneridae</taxon>
        <taxon>Pentapetalae</taxon>
        <taxon>asterids</taxon>
        <taxon>campanulids</taxon>
        <taxon>Asterales</taxon>
        <taxon>Asteraceae</taxon>
        <taxon>Asteroideae</taxon>
        <taxon>Anthemideae</taxon>
        <taxon>Artemisiinae</taxon>
        <taxon>Artemisia</taxon>
    </lineage>
</organism>
<dbReference type="GO" id="GO:0005524">
    <property type="term" value="F:ATP binding"/>
    <property type="evidence" value="ECO:0007669"/>
    <property type="project" value="UniProtKB-KW"/>
</dbReference>
<dbReference type="GO" id="GO:0004674">
    <property type="term" value="F:protein serine/threonine kinase activity"/>
    <property type="evidence" value="ECO:0007669"/>
    <property type="project" value="UniProtKB-KW"/>
</dbReference>
<evidence type="ECO:0000256" key="2">
    <source>
        <dbReference type="ARBA" id="ARBA00022679"/>
    </source>
</evidence>
<evidence type="ECO:0000256" key="4">
    <source>
        <dbReference type="ARBA" id="ARBA00022777"/>
    </source>
</evidence>
<dbReference type="EMBL" id="PKPP01000109">
    <property type="protein sequence ID" value="PWA97677.1"/>
    <property type="molecule type" value="Genomic_DNA"/>
</dbReference>
<dbReference type="OrthoDB" id="272141at2759"/>
<gene>
    <name evidence="6" type="ORF">CTI12_AA026980</name>
</gene>
<keyword evidence="4 6" id="KW-0418">Kinase</keyword>
<dbReference type="SUPFAM" id="SSF56112">
    <property type="entry name" value="Protein kinase-like (PK-like)"/>
    <property type="match status" value="1"/>
</dbReference>